<dbReference type="PANTHER" id="PTHR46969">
    <property type="entry name" value="BIFUNCTIONAL PROTEIN HLDE"/>
    <property type="match status" value="1"/>
</dbReference>
<dbReference type="PANTHER" id="PTHR46969:SF1">
    <property type="entry name" value="BIFUNCTIONAL PROTEIN HLDE"/>
    <property type="match status" value="1"/>
</dbReference>
<keyword evidence="5" id="KW-1185">Reference proteome</keyword>
<dbReference type="GO" id="GO:0033785">
    <property type="term" value="F:heptose 7-phosphate kinase activity"/>
    <property type="evidence" value="ECO:0007669"/>
    <property type="project" value="TreeGrafter"/>
</dbReference>
<protein>
    <recommendedName>
        <fullName evidence="3">Carbohydrate kinase PfkB domain-containing protein</fullName>
    </recommendedName>
</protein>
<evidence type="ECO:0000259" key="3">
    <source>
        <dbReference type="Pfam" id="PF00294"/>
    </source>
</evidence>
<evidence type="ECO:0000313" key="5">
    <source>
        <dbReference type="Proteomes" id="UP000657006"/>
    </source>
</evidence>
<evidence type="ECO:0000313" key="4">
    <source>
        <dbReference type="EMBL" id="MBC8542761.1"/>
    </source>
</evidence>
<dbReference type="SUPFAM" id="SSF53613">
    <property type="entry name" value="Ribokinase-like"/>
    <property type="match status" value="1"/>
</dbReference>
<comment type="caution">
    <text evidence="4">The sequence shown here is derived from an EMBL/GenBank/DDBJ whole genome shotgun (WGS) entry which is preliminary data.</text>
</comment>
<dbReference type="RefSeq" id="WP_249289435.1">
    <property type="nucleotide sequence ID" value="NZ_JACRSQ010000004.1"/>
</dbReference>
<sequence>MNEILETLRTNSPKIAVLGDSILDAYYVGFLRETQESIFIPQKRYYHLGGAGNVAYSIRRLGGTPLFYTVLGVRANSKTFHGLLTNKKLLSSFCLTEETRDISLKTRLVADNRILLRLDEDYDAPISADTSNRLYSHFRYNMDDIRCVVVSDYQKGCIGQDLFERIKKICLARNIRLLVDSKSSWDFSGIFLYKPTVAELEKLLGRQLAGIDETIEYGMRFKQEQGIENMVITLDANGLIYLDDSDMAYPISSVCKAPVDPTGAGDSMMAAMAVCLANGIPMDAAVRFANEVAAISCERMGTIAVSLDMLEKRVQG</sequence>
<dbReference type="EMBL" id="JACRSQ010000004">
    <property type="protein sequence ID" value="MBC8542761.1"/>
    <property type="molecule type" value="Genomic_DNA"/>
</dbReference>
<reference evidence="4" key="1">
    <citation type="submission" date="2020-08" db="EMBL/GenBank/DDBJ databases">
        <title>Genome public.</title>
        <authorList>
            <person name="Liu C."/>
            <person name="Sun Q."/>
        </authorList>
    </citation>
    <scope>NUCLEOTIDE SEQUENCE</scope>
    <source>
        <strain evidence="4">NSJ-32</strain>
    </source>
</reference>
<name>A0A926DQM0_9FIRM</name>
<evidence type="ECO:0000256" key="2">
    <source>
        <dbReference type="ARBA" id="ARBA00022777"/>
    </source>
</evidence>
<dbReference type="InterPro" id="IPR029056">
    <property type="entry name" value="Ribokinase-like"/>
</dbReference>
<gene>
    <name evidence="4" type="ORF">H8730_04265</name>
</gene>
<dbReference type="GO" id="GO:0033786">
    <property type="term" value="F:heptose-1-phosphate adenylyltransferase activity"/>
    <property type="evidence" value="ECO:0007669"/>
    <property type="project" value="TreeGrafter"/>
</dbReference>
<dbReference type="Gene3D" id="3.40.1190.20">
    <property type="match status" value="1"/>
</dbReference>
<dbReference type="InterPro" id="IPR011611">
    <property type="entry name" value="PfkB_dom"/>
</dbReference>
<feature type="domain" description="Carbohydrate kinase PfkB" evidence="3">
    <location>
        <begin position="14"/>
        <end position="304"/>
    </location>
</feature>
<dbReference type="GO" id="GO:0005829">
    <property type="term" value="C:cytosol"/>
    <property type="evidence" value="ECO:0007669"/>
    <property type="project" value="TreeGrafter"/>
</dbReference>
<proteinExistence type="predicted"/>
<dbReference type="Proteomes" id="UP000657006">
    <property type="component" value="Unassembled WGS sequence"/>
</dbReference>
<organism evidence="4 5">
    <name type="scientific">Bianquea renquensis</name>
    <dbReference type="NCBI Taxonomy" id="2763661"/>
    <lineage>
        <taxon>Bacteria</taxon>
        <taxon>Bacillati</taxon>
        <taxon>Bacillota</taxon>
        <taxon>Clostridia</taxon>
        <taxon>Eubacteriales</taxon>
        <taxon>Bianqueaceae</taxon>
        <taxon>Bianquea</taxon>
    </lineage>
</organism>
<dbReference type="PROSITE" id="PS00584">
    <property type="entry name" value="PFKB_KINASES_2"/>
    <property type="match status" value="1"/>
</dbReference>
<dbReference type="Pfam" id="PF00294">
    <property type="entry name" value="PfkB"/>
    <property type="match status" value="1"/>
</dbReference>
<dbReference type="InterPro" id="IPR002173">
    <property type="entry name" value="Carboh/pur_kinase_PfkB_CS"/>
</dbReference>
<keyword evidence="1" id="KW-0808">Transferase</keyword>
<accession>A0A926DQM0</accession>
<keyword evidence="2" id="KW-0418">Kinase</keyword>
<dbReference type="PROSITE" id="PS00583">
    <property type="entry name" value="PFKB_KINASES_1"/>
    <property type="match status" value="1"/>
</dbReference>
<evidence type="ECO:0000256" key="1">
    <source>
        <dbReference type="ARBA" id="ARBA00022679"/>
    </source>
</evidence>
<dbReference type="AlphaFoldDB" id="A0A926DQM0"/>